<evidence type="ECO:0000313" key="13">
    <source>
        <dbReference type="EMBL" id="NCD70009.1"/>
    </source>
</evidence>
<evidence type="ECO:0000259" key="12">
    <source>
        <dbReference type="Pfam" id="PF07715"/>
    </source>
</evidence>
<dbReference type="SUPFAM" id="SSF56935">
    <property type="entry name" value="Porins"/>
    <property type="match status" value="1"/>
</dbReference>
<evidence type="ECO:0000256" key="3">
    <source>
        <dbReference type="ARBA" id="ARBA00022452"/>
    </source>
</evidence>
<evidence type="ECO:0000256" key="10">
    <source>
        <dbReference type="SAM" id="SignalP"/>
    </source>
</evidence>
<dbReference type="PROSITE" id="PS52016">
    <property type="entry name" value="TONB_DEPENDENT_REC_3"/>
    <property type="match status" value="1"/>
</dbReference>
<dbReference type="Pfam" id="PF07715">
    <property type="entry name" value="Plug"/>
    <property type="match status" value="1"/>
</dbReference>
<keyword evidence="2 8" id="KW-0813">Transport</keyword>
<organism evidence="13 14">
    <name type="scientific">Mucilaginibacter agri</name>
    <dbReference type="NCBI Taxonomy" id="2695265"/>
    <lineage>
        <taxon>Bacteria</taxon>
        <taxon>Pseudomonadati</taxon>
        <taxon>Bacteroidota</taxon>
        <taxon>Sphingobacteriia</taxon>
        <taxon>Sphingobacteriales</taxon>
        <taxon>Sphingobacteriaceae</taxon>
        <taxon>Mucilaginibacter</taxon>
    </lineage>
</organism>
<dbReference type="InterPro" id="IPR039426">
    <property type="entry name" value="TonB-dep_rcpt-like"/>
</dbReference>
<comment type="subcellular location">
    <subcellularLocation>
        <location evidence="1 8">Cell outer membrane</location>
        <topology evidence="1 8">Multi-pass membrane protein</topology>
    </subcellularLocation>
</comment>
<evidence type="ECO:0000256" key="2">
    <source>
        <dbReference type="ARBA" id="ARBA00022448"/>
    </source>
</evidence>
<dbReference type="AlphaFoldDB" id="A0A965ZFC0"/>
<reference evidence="13" key="1">
    <citation type="submission" date="2020-01" db="EMBL/GenBank/DDBJ databases">
        <authorList>
            <person name="Seo Y.L."/>
        </authorList>
    </citation>
    <scope>NUCLEOTIDE SEQUENCE</scope>
    <source>
        <strain evidence="13">R11</strain>
    </source>
</reference>
<dbReference type="Pfam" id="PF00593">
    <property type="entry name" value="TonB_dep_Rec_b-barrel"/>
    <property type="match status" value="1"/>
</dbReference>
<keyword evidence="7 8" id="KW-0998">Cell outer membrane</keyword>
<dbReference type="InterPro" id="IPR012910">
    <property type="entry name" value="Plug_dom"/>
</dbReference>
<dbReference type="GO" id="GO:0009279">
    <property type="term" value="C:cell outer membrane"/>
    <property type="evidence" value="ECO:0007669"/>
    <property type="project" value="UniProtKB-SubCell"/>
</dbReference>
<protein>
    <submittedName>
        <fullName evidence="13">TonB-dependent receptor</fullName>
    </submittedName>
</protein>
<dbReference type="Gene3D" id="2.60.40.1120">
    <property type="entry name" value="Carboxypeptidase-like, regulatory domain"/>
    <property type="match status" value="1"/>
</dbReference>
<dbReference type="RefSeq" id="WP_166585977.1">
    <property type="nucleotide sequence ID" value="NZ_WWEO01000042.1"/>
</dbReference>
<feature type="domain" description="TonB-dependent receptor-like beta-barrel" evidence="11">
    <location>
        <begin position="403"/>
        <end position="880"/>
    </location>
</feature>
<evidence type="ECO:0000256" key="1">
    <source>
        <dbReference type="ARBA" id="ARBA00004571"/>
    </source>
</evidence>
<keyword evidence="4 8" id="KW-0812">Transmembrane</keyword>
<evidence type="ECO:0000313" key="14">
    <source>
        <dbReference type="Proteomes" id="UP000638732"/>
    </source>
</evidence>
<keyword evidence="6 8" id="KW-0472">Membrane</keyword>
<dbReference type="Proteomes" id="UP000638732">
    <property type="component" value="Unassembled WGS sequence"/>
</dbReference>
<feature type="chain" id="PRO_5036960325" evidence="10">
    <location>
        <begin position="20"/>
        <end position="934"/>
    </location>
</feature>
<dbReference type="EMBL" id="WWEO01000042">
    <property type="protein sequence ID" value="NCD70009.1"/>
    <property type="molecule type" value="Genomic_DNA"/>
</dbReference>
<dbReference type="InterPro" id="IPR037066">
    <property type="entry name" value="Plug_dom_sf"/>
</dbReference>
<feature type="signal peptide" evidence="10">
    <location>
        <begin position="1"/>
        <end position="19"/>
    </location>
</feature>
<dbReference type="Pfam" id="PF13715">
    <property type="entry name" value="CarbopepD_reg_2"/>
    <property type="match status" value="1"/>
</dbReference>
<evidence type="ECO:0000256" key="7">
    <source>
        <dbReference type="ARBA" id="ARBA00023237"/>
    </source>
</evidence>
<dbReference type="InterPro" id="IPR036942">
    <property type="entry name" value="Beta-barrel_TonB_sf"/>
</dbReference>
<dbReference type="InterPro" id="IPR000531">
    <property type="entry name" value="Beta-barrel_TonB"/>
</dbReference>
<evidence type="ECO:0000259" key="11">
    <source>
        <dbReference type="Pfam" id="PF00593"/>
    </source>
</evidence>
<reference evidence="13" key="2">
    <citation type="submission" date="2020-10" db="EMBL/GenBank/DDBJ databases">
        <title>Mucilaginibacter sp. nov., isolated from soil.</title>
        <authorList>
            <person name="Jeon C.O."/>
        </authorList>
    </citation>
    <scope>NUCLEOTIDE SEQUENCE</scope>
    <source>
        <strain evidence="13">R11</strain>
    </source>
</reference>
<dbReference type="PANTHER" id="PTHR40980:SF4">
    <property type="entry name" value="TONB-DEPENDENT RECEPTOR-LIKE BETA-BARREL DOMAIN-CONTAINING PROTEIN"/>
    <property type="match status" value="1"/>
</dbReference>
<evidence type="ECO:0000256" key="9">
    <source>
        <dbReference type="RuleBase" id="RU003357"/>
    </source>
</evidence>
<dbReference type="PANTHER" id="PTHR40980">
    <property type="entry name" value="PLUG DOMAIN-CONTAINING PROTEIN"/>
    <property type="match status" value="1"/>
</dbReference>
<evidence type="ECO:0000256" key="4">
    <source>
        <dbReference type="ARBA" id="ARBA00022692"/>
    </source>
</evidence>
<dbReference type="Gene3D" id="2.40.170.20">
    <property type="entry name" value="TonB-dependent receptor, beta-barrel domain"/>
    <property type="match status" value="1"/>
</dbReference>
<comment type="caution">
    <text evidence="13">The sequence shown here is derived from an EMBL/GenBank/DDBJ whole genome shotgun (WGS) entry which is preliminary data.</text>
</comment>
<proteinExistence type="inferred from homology"/>
<keyword evidence="13" id="KW-0675">Receptor</keyword>
<keyword evidence="5 9" id="KW-0798">TonB box</keyword>
<dbReference type="InterPro" id="IPR008969">
    <property type="entry name" value="CarboxyPept-like_regulatory"/>
</dbReference>
<accession>A0A965ZFC0</accession>
<sequence length="934" mass="104473">MKKLLPLLILLFYSTVNFAQNIALVRGTVTDKQTGEPMLGAVVTLKNKSGYSKSTGTGLDGSFIFKNAPAGNLEIEVKYVSYQKYETNIELAANATRFVKVQLEAKVNNLNDVVVTGHGNRESDQSARKLEQRSDQVLNAVSAKTIEVSPDITVANVTQRVSGVSIERSNNGEGQYAIIRGMEKRYTYTLVNGFKIPSPDNKNRYVPLDIFPADIIERLEVYKSLTPNMEGDAIGGGINLVLKNAPDDFTMKFNLGTGLSQSVADNGFTNFGNNDKTFRSPRINNGNNYNASIGDFSNNPQHFTNSKLPLGTIAGLSVGGRTADKKFGALVSLSYQNIYKNTNGVFFQTDVDPVSNAPLVTDIQSRTYSTQQQRTSAIGRFDYKFDRNNHVDLNASFIDLAQNQYRYVSDTSLNLARTGIGQGRVTENPRSDRMVQKIYNFQLHGDHKLADNFSVNWTGIYSKATANENRYQLALITGRTLQADGSVLQQPVTIDALKGQTQTFAYNSDQDKSGFLNFVYTPTIANTKVEFSVGGMYRNKTRNSTYDQYTLGLPLTQSTQYYDGNIDHNTFIVSTLQGTPSDPLNYDFTENVGGAYGQFKFTTGKLQVLGGVRYEHTDQNWVDALPVTQLGKTGSIKYYDFLPSLNLKYMLDDKQNIRATYYSAISRPNFYELIPHTTGDPDADYQEVGNPYLKHATADNYDLRYEFFPKALDQFLAGVFYKRIENPIEYALVKQSSSLDYVSQAGNFGTAHNYGFEVDVTKYVRHFGIRANYAFTQSKITTTKREDYKDANGNNTFRTVDQSRPLQGQSKNIGNISLLYKDVKSGFDAQISAVYTGERINSVSAYLNNDVWQKGFTTLDFSAEKRVYKNLYIYGKATNLLNTPYKLFIKLPYPPLGKPGASGQAIEYQTAGENTFVRRDTYGQYYILGLHYKL</sequence>
<evidence type="ECO:0000256" key="8">
    <source>
        <dbReference type="PROSITE-ProRule" id="PRU01360"/>
    </source>
</evidence>
<feature type="domain" description="TonB-dependent receptor plug" evidence="12">
    <location>
        <begin position="134"/>
        <end position="236"/>
    </location>
</feature>
<dbReference type="CDD" id="cd01347">
    <property type="entry name" value="ligand_gated_channel"/>
    <property type="match status" value="1"/>
</dbReference>
<name>A0A965ZFC0_9SPHI</name>
<keyword evidence="14" id="KW-1185">Reference proteome</keyword>
<keyword evidence="10" id="KW-0732">Signal</keyword>
<evidence type="ECO:0000256" key="5">
    <source>
        <dbReference type="ARBA" id="ARBA00023077"/>
    </source>
</evidence>
<comment type="similarity">
    <text evidence="8 9">Belongs to the TonB-dependent receptor family.</text>
</comment>
<evidence type="ECO:0000256" key="6">
    <source>
        <dbReference type="ARBA" id="ARBA00023136"/>
    </source>
</evidence>
<gene>
    <name evidence="13" type="ORF">GSY63_11625</name>
</gene>
<dbReference type="Gene3D" id="2.170.130.10">
    <property type="entry name" value="TonB-dependent receptor, plug domain"/>
    <property type="match status" value="1"/>
</dbReference>
<keyword evidence="3 8" id="KW-1134">Transmembrane beta strand</keyword>
<dbReference type="SUPFAM" id="SSF49464">
    <property type="entry name" value="Carboxypeptidase regulatory domain-like"/>
    <property type="match status" value="1"/>
</dbReference>